<dbReference type="SUPFAM" id="SSF103247">
    <property type="entry name" value="TT1751-like"/>
    <property type="match status" value="1"/>
</dbReference>
<dbReference type="EMBL" id="LAZR01000161">
    <property type="protein sequence ID" value="KKN85245.1"/>
    <property type="molecule type" value="Genomic_DNA"/>
</dbReference>
<gene>
    <name evidence="2" type="ORF">LCGC14_0280730</name>
</gene>
<dbReference type="Gene3D" id="3.30.310.70">
    <property type="entry name" value="TT1751-like domain"/>
    <property type="match status" value="1"/>
</dbReference>
<comment type="caution">
    <text evidence="2">The sequence shown here is derived from an EMBL/GenBank/DDBJ whole genome shotgun (WGS) entry which is preliminary data.</text>
</comment>
<protein>
    <recommendedName>
        <fullName evidence="1">DUF302 domain-containing protein</fullName>
    </recommendedName>
</protein>
<organism evidence="2">
    <name type="scientific">marine sediment metagenome</name>
    <dbReference type="NCBI Taxonomy" id="412755"/>
    <lineage>
        <taxon>unclassified sequences</taxon>
        <taxon>metagenomes</taxon>
        <taxon>ecological metagenomes</taxon>
    </lineage>
</organism>
<sequence length="158" mass="18202">MMESNEDTTKETPHQNYMESRNTPYCFVKRYGSLTFDEALTQLRDSLKKADFDIIAEMDFEKYLNKYIKNLSSYKILLVCNKKTAADLLSYDVQMTTLIPCKISIKEIEGEALVEVSIEDTEKTWAISEKKEITDIAKNIKQTLSDILNQIGPKNVKL</sequence>
<accession>A0A0F9TW37</accession>
<dbReference type="PANTHER" id="PTHR38342:SF1">
    <property type="entry name" value="SLR5037 PROTEIN"/>
    <property type="match status" value="1"/>
</dbReference>
<reference evidence="2" key="1">
    <citation type="journal article" date="2015" name="Nature">
        <title>Complex archaea that bridge the gap between prokaryotes and eukaryotes.</title>
        <authorList>
            <person name="Spang A."/>
            <person name="Saw J.H."/>
            <person name="Jorgensen S.L."/>
            <person name="Zaremba-Niedzwiedzka K."/>
            <person name="Martijn J."/>
            <person name="Lind A.E."/>
            <person name="van Eijk R."/>
            <person name="Schleper C."/>
            <person name="Guy L."/>
            <person name="Ettema T.J."/>
        </authorList>
    </citation>
    <scope>NUCLEOTIDE SEQUENCE</scope>
</reference>
<dbReference type="InterPro" id="IPR005180">
    <property type="entry name" value="DUF302"/>
</dbReference>
<dbReference type="Pfam" id="PF03625">
    <property type="entry name" value="DUF302"/>
    <property type="match status" value="1"/>
</dbReference>
<dbReference type="AlphaFoldDB" id="A0A0F9TW37"/>
<proteinExistence type="predicted"/>
<evidence type="ECO:0000313" key="2">
    <source>
        <dbReference type="EMBL" id="KKN85245.1"/>
    </source>
</evidence>
<evidence type="ECO:0000259" key="1">
    <source>
        <dbReference type="Pfam" id="PF03625"/>
    </source>
</evidence>
<dbReference type="CDD" id="cd14797">
    <property type="entry name" value="DUF302"/>
    <property type="match status" value="1"/>
</dbReference>
<name>A0A0F9TW37_9ZZZZ</name>
<dbReference type="InterPro" id="IPR035923">
    <property type="entry name" value="TT1751-like_sf"/>
</dbReference>
<dbReference type="PANTHER" id="PTHR38342">
    <property type="entry name" value="SLR5037 PROTEIN"/>
    <property type="match status" value="1"/>
</dbReference>
<feature type="domain" description="DUF302" evidence="1">
    <location>
        <begin position="59"/>
        <end position="115"/>
    </location>
</feature>